<evidence type="ECO:0000256" key="4">
    <source>
        <dbReference type="ARBA" id="ARBA00022553"/>
    </source>
</evidence>
<keyword evidence="10" id="KW-0547">Nucleotide-binding</keyword>
<evidence type="ECO:0000313" key="18">
    <source>
        <dbReference type="EMBL" id="GGJ02767.1"/>
    </source>
</evidence>
<dbReference type="EC" id="2.7.13.3" evidence="2"/>
<accession>A0A917NI87</accession>
<keyword evidence="19" id="KW-1185">Reference proteome</keyword>
<dbReference type="CDD" id="cd00130">
    <property type="entry name" value="PAS"/>
    <property type="match status" value="1"/>
</dbReference>
<dbReference type="EMBL" id="BMKW01000002">
    <property type="protein sequence ID" value="GGJ02767.1"/>
    <property type="molecule type" value="Genomic_DNA"/>
</dbReference>
<dbReference type="GO" id="GO:0005524">
    <property type="term" value="F:ATP binding"/>
    <property type="evidence" value="ECO:0007669"/>
    <property type="project" value="UniProtKB-KW"/>
</dbReference>
<evidence type="ECO:0000313" key="19">
    <source>
        <dbReference type="Proteomes" id="UP000661507"/>
    </source>
</evidence>
<dbReference type="PROSITE" id="PS50113">
    <property type="entry name" value="PAC"/>
    <property type="match status" value="1"/>
</dbReference>
<dbReference type="InterPro" id="IPR000700">
    <property type="entry name" value="PAS-assoc_C"/>
</dbReference>
<evidence type="ECO:0000256" key="8">
    <source>
        <dbReference type="ARBA" id="ARBA00022679"/>
    </source>
</evidence>
<dbReference type="InterPro" id="IPR011102">
    <property type="entry name" value="Sig_transdc_His_kinase_HWE"/>
</dbReference>
<keyword evidence="6" id="KW-0285">Flavoprotein</keyword>
<dbReference type="InterPro" id="IPR013655">
    <property type="entry name" value="PAS_fold_3"/>
</dbReference>
<evidence type="ECO:0000256" key="6">
    <source>
        <dbReference type="ARBA" id="ARBA00022630"/>
    </source>
</evidence>
<dbReference type="SMART" id="SM00911">
    <property type="entry name" value="HWE_HK"/>
    <property type="match status" value="1"/>
</dbReference>
<evidence type="ECO:0000256" key="1">
    <source>
        <dbReference type="ARBA" id="ARBA00000085"/>
    </source>
</evidence>
<proteinExistence type="predicted"/>
<comment type="caution">
    <text evidence="18">The sequence shown here is derived from an EMBL/GenBank/DDBJ whole genome shotgun (WGS) entry which is preliminary data.</text>
</comment>
<dbReference type="InterPro" id="IPR036890">
    <property type="entry name" value="HATPase_C_sf"/>
</dbReference>
<evidence type="ECO:0000256" key="7">
    <source>
        <dbReference type="ARBA" id="ARBA00022643"/>
    </source>
</evidence>
<feature type="domain" description="PAC" evidence="17">
    <location>
        <begin position="399"/>
        <end position="453"/>
    </location>
</feature>
<dbReference type="NCBIfam" id="TIGR00229">
    <property type="entry name" value="sensory_box"/>
    <property type="match status" value="1"/>
</dbReference>
<evidence type="ECO:0000256" key="13">
    <source>
        <dbReference type="ARBA" id="ARBA00022991"/>
    </source>
</evidence>
<dbReference type="GO" id="GO:0009881">
    <property type="term" value="F:photoreceptor activity"/>
    <property type="evidence" value="ECO:0007669"/>
    <property type="project" value="UniProtKB-KW"/>
</dbReference>
<dbReference type="Gene3D" id="3.30.450.20">
    <property type="entry name" value="PAS domain"/>
    <property type="match status" value="2"/>
</dbReference>
<protein>
    <recommendedName>
        <fullName evidence="2">histidine kinase</fullName>
        <ecNumber evidence="2">2.7.13.3</ecNumber>
    </recommendedName>
</protein>
<evidence type="ECO:0000256" key="16">
    <source>
        <dbReference type="SAM" id="Phobius"/>
    </source>
</evidence>
<dbReference type="InterPro" id="IPR001610">
    <property type="entry name" value="PAC"/>
</dbReference>
<keyword evidence="16" id="KW-0472">Membrane</keyword>
<keyword evidence="11" id="KW-0418">Kinase</keyword>
<organism evidence="18 19">
    <name type="scientific">Neoroseomonas lacus</name>
    <dbReference type="NCBI Taxonomy" id="287609"/>
    <lineage>
        <taxon>Bacteria</taxon>
        <taxon>Pseudomonadati</taxon>
        <taxon>Pseudomonadota</taxon>
        <taxon>Alphaproteobacteria</taxon>
        <taxon>Acetobacterales</taxon>
        <taxon>Acetobacteraceae</taxon>
        <taxon>Neoroseomonas</taxon>
    </lineage>
</organism>
<keyword evidence="16" id="KW-0812">Transmembrane</keyword>
<keyword evidence="8" id="KW-0808">Transferase</keyword>
<dbReference type="SMART" id="SM00086">
    <property type="entry name" value="PAC"/>
    <property type="match status" value="1"/>
</dbReference>
<keyword evidence="7" id="KW-0288">FMN</keyword>
<dbReference type="InterPro" id="IPR000014">
    <property type="entry name" value="PAS"/>
</dbReference>
<dbReference type="SUPFAM" id="SSF55785">
    <property type="entry name" value="PYP-like sensor domain (PAS domain)"/>
    <property type="match status" value="1"/>
</dbReference>
<dbReference type="AlphaFoldDB" id="A0A917NI87"/>
<keyword evidence="13" id="KW-0157">Chromophore</keyword>
<reference evidence="18" key="2">
    <citation type="submission" date="2020-09" db="EMBL/GenBank/DDBJ databases">
        <authorList>
            <person name="Sun Q."/>
            <person name="Zhou Y."/>
        </authorList>
    </citation>
    <scope>NUCLEOTIDE SEQUENCE</scope>
    <source>
        <strain evidence="18">CGMCC 1.3617</strain>
    </source>
</reference>
<evidence type="ECO:0000259" key="17">
    <source>
        <dbReference type="PROSITE" id="PS50113"/>
    </source>
</evidence>
<dbReference type="GO" id="GO:0004673">
    <property type="term" value="F:protein histidine kinase activity"/>
    <property type="evidence" value="ECO:0007669"/>
    <property type="project" value="UniProtKB-EC"/>
</dbReference>
<evidence type="ECO:0000256" key="5">
    <source>
        <dbReference type="ARBA" id="ARBA00022606"/>
    </source>
</evidence>
<evidence type="ECO:0000256" key="2">
    <source>
        <dbReference type="ARBA" id="ARBA00012438"/>
    </source>
</evidence>
<evidence type="ECO:0000256" key="3">
    <source>
        <dbReference type="ARBA" id="ARBA00022543"/>
    </source>
</evidence>
<reference evidence="18" key="1">
    <citation type="journal article" date="2014" name="Int. J. Syst. Evol. Microbiol.">
        <title>Complete genome sequence of Corynebacterium casei LMG S-19264T (=DSM 44701T), isolated from a smear-ripened cheese.</title>
        <authorList>
            <consortium name="US DOE Joint Genome Institute (JGI-PGF)"/>
            <person name="Walter F."/>
            <person name="Albersmeier A."/>
            <person name="Kalinowski J."/>
            <person name="Ruckert C."/>
        </authorList>
    </citation>
    <scope>NUCLEOTIDE SEQUENCE</scope>
    <source>
        <strain evidence="18">CGMCC 1.3617</strain>
    </source>
</reference>
<keyword evidence="4" id="KW-0597">Phosphoprotein</keyword>
<name>A0A917NI87_9PROT</name>
<evidence type="ECO:0000256" key="10">
    <source>
        <dbReference type="ARBA" id="ARBA00022741"/>
    </source>
</evidence>
<keyword evidence="16" id="KW-1133">Transmembrane helix</keyword>
<keyword evidence="3" id="KW-0600">Photoreceptor protein</keyword>
<keyword evidence="15" id="KW-0675">Receptor</keyword>
<dbReference type="PANTHER" id="PTHR41523:SF8">
    <property type="entry name" value="ETHYLENE RESPONSE SENSOR PROTEIN"/>
    <property type="match status" value="1"/>
</dbReference>
<keyword evidence="14" id="KW-0843">Virulence</keyword>
<evidence type="ECO:0000256" key="9">
    <source>
        <dbReference type="ARBA" id="ARBA00022737"/>
    </source>
</evidence>
<keyword evidence="12" id="KW-0067">ATP-binding</keyword>
<evidence type="ECO:0000256" key="14">
    <source>
        <dbReference type="ARBA" id="ARBA00023026"/>
    </source>
</evidence>
<feature type="transmembrane region" description="Helical" evidence="16">
    <location>
        <begin position="273"/>
        <end position="295"/>
    </location>
</feature>
<evidence type="ECO:0000256" key="11">
    <source>
        <dbReference type="ARBA" id="ARBA00022777"/>
    </source>
</evidence>
<dbReference type="PANTHER" id="PTHR41523">
    <property type="entry name" value="TWO-COMPONENT SYSTEM SENSOR PROTEIN"/>
    <property type="match status" value="1"/>
</dbReference>
<sequence length="653" mass="70901">MWGLLAAALLLPAAILGTGAWGAWHLTWTETERDLIRGADVNANYVRLAIESLARTAERLTVDTDRIEAPPSDEGRAALRNRILDMVREQALVRAVVIIGASGRQLLHVDVRLNAGPSADPPGGDIEEALSRTPPGQVAVGRAYRSAADMLLALGWRRAPAGPAVIFVLDAAQIGIALARHTDSETDSVALIRDDGQILARQPSFDEPLPPFGPERPMMQLLAAGASQGSLMGATPRDGYPVAIAFCRVEAFPHLVVAVGRRRTDILERWQQVMVPLLFVGLPALFALIGLTLVVRRQQDALETALDGLEQRVAERTNSLREGEERLRLAVDAGQLGTWETELRTSQSTRSPRSIAILGFRPDLATTPVDDWSSRIHPADRRRVLDAWDRLVAGRQAVYHVEYRFLRADGSWRWLDSTGAVVRADPETGKPLRLAGTIQDITDRHAAEERRELLTQEVNHRARNALAIVQAILRVTHAATPAEFVQLVEGRIAALARAQSLLAAEGWSGAPLATLITDELAPFGTVDQPDSDDGGRFHLEGPAFRVRSEAVQPLGMVLHELATNAAKHGALSVPEGRVAVRWAVDEVAGLLRMRWTETDGPPPGFPTRRGVGSRVIETTVTGQLGGVVDRRWPEEGLTCDISLPLARARAGPG</sequence>
<dbReference type="Gene3D" id="3.30.565.10">
    <property type="entry name" value="Histidine kinase-like ATPase, C-terminal domain"/>
    <property type="match status" value="1"/>
</dbReference>
<dbReference type="Pfam" id="PF08447">
    <property type="entry name" value="PAS_3"/>
    <property type="match status" value="1"/>
</dbReference>
<dbReference type="CDD" id="cd12915">
    <property type="entry name" value="PDC2_DGC_like"/>
    <property type="match status" value="1"/>
</dbReference>
<evidence type="ECO:0000256" key="15">
    <source>
        <dbReference type="ARBA" id="ARBA00023170"/>
    </source>
</evidence>
<keyword evidence="9" id="KW-0677">Repeat</keyword>
<keyword evidence="5" id="KW-0716">Sensory transduction</keyword>
<comment type="catalytic activity">
    <reaction evidence="1">
        <text>ATP + protein L-histidine = ADP + protein N-phospho-L-histidine.</text>
        <dbReference type="EC" id="2.7.13.3"/>
    </reaction>
</comment>
<dbReference type="InterPro" id="IPR035965">
    <property type="entry name" value="PAS-like_dom_sf"/>
</dbReference>
<gene>
    <name evidence="18" type="ORF">GCM10011320_07030</name>
</gene>
<dbReference type="Pfam" id="PF07536">
    <property type="entry name" value="HWE_HK"/>
    <property type="match status" value="1"/>
</dbReference>
<evidence type="ECO:0000256" key="12">
    <source>
        <dbReference type="ARBA" id="ARBA00022840"/>
    </source>
</evidence>
<dbReference type="Proteomes" id="UP000661507">
    <property type="component" value="Unassembled WGS sequence"/>
</dbReference>